<dbReference type="RefSeq" id="WP_143879683.1">
    <property type="nucleotide sequence ID" value="NZ_BAABLZ010000001.1"/>
</dbReference>
<feature type="transmembrane region" description="Helical" evidence="7">
    <location>
        <begin position="58"/>
        <end position="82"/>
    </location>
</feature>
<evidence type="ECO:0000256" key="2">
    <source>
        <dbReference type="ARBA" id="ARBA00011006"/>
    </source>
</evidence>
<keyword evidence="4 7" id="KW-0812">Transmembrane</keyword>
<evidence type="ECO:0000256" key="4">
    <source>
        <dbReference type="ARBA" id="ARBA00022692"/>
    </source>
</evidence>
<keyword evidence="9" id="KW-1185">Reference proteome</keyword>
<sequence>MGIIIWLIVGGIIGWLASMVMKTDGQQGILLNIVVGIVGAFIGGWIGPMLGLGGGINAGISVMSIVVSLIGAIILLAIVNLFRRGRVR</sequence>
<keyword evidence="6 7" id="KW-0472">Membrane</keyword>
<protein>
    <submittedName>
        <fullName evidence="8">GlsB/YeaQ/YmgE family stress response membrane protein</fullName>
    </submittedName>
</protein>
<evidence type="ECO:0000313" key="9">
    <source>
        <dbReference type="Proteomes" id="UP000315891"/>
    </source>
</evidence>
<evidence type="ECO:0000256" key="6">
    <source>
        <dbReference type="ARBA" id="ARBA00023136"/>
    </source>
</evidence>
<evidence type="ECO:0000256" key="3">
    <source>
        <dbReference type="ARBA" id="ARBA00022475"/>
    </source>
</evidence>
<evidence type="ECO:0000256" key="5">
    <source>
        <dbReference type="ARBA" id="ARBA00022989"/>
    </source>
</evidence>
<feature type="transmembrane region" description="Helical" evidence="7">
    <location>
        <begin position="29"/>
        <end position="46"/>
    </location>
</feature>
<dbReference type="AlphaFoldDB" id="A0A516V6L9"/>
<proteinExistence type="inferred from homology"/>
<feature type="transmembrane region" description="Helical" evidence="7">
    <location>
        <begin position="6"/>
        <end position="22"/>
    </location>
</feature>
<dbReference type="EMBL" id="CP041742">
    <property type="protein sequence ID" value="QDQ74174.1"/>
    <property type="molecule type" value="Genomic_DNA"/>
</dbReference>
<dbReference type="Proteomes" id="UP000315891">
    <property type="component" value="Chromosome"/>
</dbReference>
<dbReference type="PANTHER" id="PTHR33884">
    <property type="entry name" value="UPF0410 PROTEIN YMGE"/>
    <property type="match status" value="1"/>
</dbReference>
<dbReference type="InterPro" id="IPR007341">
    <property type="entry name" value="Transgly_assoc"/>
</dbReference>
<dbReference type="GO" id="GO:0005886">
    <property type="term" value="C:plasma membrane"/>
    <property type="evidence" value="ECO:0007669"/>
    <property type="project" value="UniProtKB-SubCell"/>
</dbReference>
<evidence type="ECO:0000313" key="8">
    <source>
        <dbReference type="EMBL" id="QDQ74174.1"/>
    </source>
</evidence>
<reference evidence="8 9" key="1">
    <citation type="submission" date="2019-07" db="EMBL/GenBank/DDBJ databases">
        <title>Lysobacter weifangensis sp. nov., isolated from bensulfuron-methyl contaminated farmland soil.</title>
        <authorList>
            <person name="Zhao H."/>
        </authorList>
    </citation>
    <scope>NUCLEOTIDE SEQUENCE [LARGE SCALE GENOMIC DNA]</scope>
    <source>
        <strain evidence="8 9">CC-Bw-6</strain>
    </source>
</reference>
<gene>
    <name evidence="8" type="ORF">FNZ56_09925</name>
</gene>
<name>A0A516V6L9_9GAMM</name>
<dbReference type="Pfam" id="PF04226">
    <property type="entry name" value="Transgly_assoc"/>
    <property type="match status" value="1"/>
</dbReference>
<comment type="similarity">
    <text evidence="2">Belongs to the UPF0410 family.</text>
</comment>
<comment type="subcellular location">
    <subcellularLocation>
        <location evidence="1">Cell membrane</location>
        <topology evidence="1">Multi-pass membrane protein</topology>
    </subcellularLocation>
</comment>
<evidence type="ECO:0000256" key="1">
    <source>
        <dbReference type="ARBA" id="ARBA00004651"/>
    </source>
</evidence>
<accession>A0A516V6L9</accession>
<keyword evidence="3" id="KW-1003">Cell membrane</keyword>
<keyword evidence="5 7" id="KW-1133">Transmembrane helix</keyword>
<evidence type="ECO:0000256" key="7">
    <source>
        <dbReference type="SAM" id="Phobius"/>
    </source>
</evidence>
<organism evidence="8 9">
    <name type="scientific">Pseudoluteimonas lycopersici</name>
    <dbReference type="NCBI Taxonomy" id="1324796"/>
    <lineage>
        <taxon>Bacteria</taxon>
        <taxon>Pseudomonadati</taxon>
        <taxon>Pseudomonadota</taxon>
        <taxon>Gammaproteobacteria</taxon>
        <taxon>Lysobacterales</taxon>
        <taxon>Lysobacteraceae</taxon>
        <taxon>Pseudoluteimonas</taxon>
    </lineage>
</organism>
<dbReference type="PANTHER" id="PTHR33884:SF3">
    <property type="entry name" value="UPF0410 PROTEIN YMGE"/>
    <property type="match status" value="1"/>
</dbReference>